<dbReference type="EMBL" id="UINC01106876">
    <property type="protein sequence ID" value="SVC71840.1"/>
    <property type="molecule type" value="Genomic_DNA"/>
</dbReference>
<reference evidence="1" key="1">
    <citation type="submission" date="2018-05" db="EMBL/GenBank/DDBJ databases">
        <authorList>
            <person name="Lanie J.A."/>
            <person name="Ng W.-L."/>
            <person name="Kazmierczak K.M."/>
            <person name="Andrzejewski T.M."/>
            <person name="Davidsen T.M."/>
            <person name="Wayne K.J."/>
            <person name="Tettelin H."/>
            <person name="Glass J.I."/>
            <person name="Rusch D."/>
            <person name="Podicherti R."/>
            <person name="Tsui H.-C.T."/>
            <person name="Winkler M.E."/>
        </authorList>
    </citation>
    <scope>NUCLEOTIDE SEQUENCE</scope>
</reference>
<name>A0A382PGB4_9ZZZZ</name>
<evidence type="ECO:0000313" key="1">
    <source>
        <dbReference type="EMBL" id="SVC71840.1"/>
    </source>
</evidence>
<feature type="non-terminal residue" evidence="1">
    <location>
        <position position="37"/>
    </location>
</feature>
<dbReference type="AlphaFoldDB" id="A0A382PGB4"/>
<proteinExistence type="predicted"/>
<organism evidence="1">
    <name type="scientific">marine metagenome</name>
    <dbReference type="NCBI Taxonomy" id="408172"/>
    <lineage>
        <taxon>unclassified sequences</taxon>
        <taxon>metagenomes</taxon>
        <taxon>ecological metagenomes</taxon>
    </lineage>
</organism>
<protein>
    <submittedName>
        <fullName evidence="1">Uncharacterized protein</fullName>
    </submittedName>
</protein>
<gene>
    <name evidence="1" type="ORF">METZ01_LOCUS324694</name>
</gene>
<accession>A0A382PGB4</accession>
<sequence>MQKQVPPRASVLLAITAIGILAMFVAARAQLSQTSPY</sequence>